<dbReference type="AlphaFoldDB" id="A0A7X0UDG9"/>
<gene>
    <name evidence="3" type="ORF">HNP48_006379</name>
</gene>
<proteinExistence type="predicted"/>
<evidence type="ECO:0000313" key="3">
    <source>
        <dbReference type="EMBL" id="MBB6563655.1"/>
    </source>
</evidence>
<evidence type="ECO:0000313" key="4">
    <source>
        <dbReference type="Proteomes" id="UP000575083"/>
    </source>
</evidence>
<dbReference type="Proteomes" id="UP000575083">
    <property type="component" value="Unassembled WGS sequence"/>
</dbReference>
<dbReference type="RefSeq" id="WP_184864907.1">
    <property type="nucleotide sequence ID" value="NZ_JACHLK010000021.1"/>
</dbReference>
<organism evidence="3 4">
    <name type="scientific">Acidovorax soli</name>
    <dbReference type="NCBI Taxonomy" id="592050"/>
    <lineage>
        <taxon>Bacteria</taxon>
        <taxon>Pseudomonadati</taxon>
        <taxon>Pseudomonadota</taxon>
        <taxon>Betaproteobacteria</taxon>
        <taxon>Burkholderiales</taxon>
        <taxon>Comamonadaceae</taxon>
        <taxon>Acidovorax</taxon>
    </lineage>
</organism>
<evidence type="ECO:0000259" key="2">
    <source>
        <dbReference type="Pfam" id="PF17289"/>
    </source>
</evidence>
<dbReference type="EMBL" id="JACHLK010000021">
    <property type="protein sequence ID" value="MBB6563655.1"/>
    <property type="molecule type" value="Genomic_DNA"/>
</dbReference>
<feature type="domain" description="Terminase large subunit gp17-like C-terminal" evidence="2">
    <location>
        <begin position="71"/>
        <end position="222"/>
    </location>
</feature>
<dbReference type="Pfam" id="PF17289">
    <property type="entry name" value="Terminase_6C"/>
    <property type="match status" value="1"/>
</dbReference>
<name>A0A7X0UDG9_9BURK</name>
<keyword evidence="4" id="KW-1185">Reference proteome</keyword>
<comment type="caution">
    <text evidence="3">The sequence shown here is derived from an EMBL/GenBank/DDBJ whole genome shotgun (WGS) entry which is preliminary data.</text>
</comment>
<dbReference type="Gene3D" id="3.30.420.280">
    <property type="match status" value="1"/>
</dbReference>
<sequence length="249" mass="27789">MSKAIIQAGWNDVPHLDDKTRRELAESFPLHEREARMNGVPVLGSGKVFPVAEESIVIAPFALPPHWPRIVGLDFGWDHPAAAAWLAWDRDTDTVYVYDTFRVRETSVAMQAPLIAARGRWMPVAWPHDGLQHDKGSGEQLAGQYRALGVNLLPERATFEDGSNGLEAGISELLTRMQTGRFKVFGTCGDWLEEWRLYHRKDGLIVKIRDDLQSATRYGVMMLRFAVVEPRGSTLGGRSAGYGGRRGGY</sequence>
<dbReference type="InterPro" id="IPR035421">
    <property type="entry name" value="Terminase_6C"/>
</dbReference>
<keyword evidence="1" id="KW-1188">Viral release from host cell</keyword>
<protein>
    <recommendedName>
        <fullName evidence="2">Terminase large subunit gp17-like C-terminal domain-containing protein</fullName>
    </recommendedName>
</protein>
<accession>A0A7X0UDG9</accession>
<evidence type="ECO:0000256" key="1">
    <source>
        <dbReference type="ARBA" id="ARBA00022612"/>
    </source>
</evidence>
<reference evidence="3 4" key="1">
    <citation type="submission" date="2020-08" db="EMBL/GenBank/DDBJ databases">
        <title>Functional genomics of gut bacteria from endangered species of beetles.</title>
        <authorList>
            <person name="Carlos-Shanley C."/>
        </authorList>
    </citation>
    <scope>NUCLEOTIDE SEQUENCE [LARGE SCALE GENOMIC DNA]</scope>
    <source>
        <strain evidence="3 4">S00198</strain>
    </source>
</reference>